<evidence type="ECO:0000313" key="2">
    <source>
        <dbReference type="Proteomes" id="UP001211065"/>
    </source>
</evidence>
<dbReference type="AlphaFoldDB" id="A0AAD5XUE6"/>
<dbReference type="InterPro" id="IPR013922">
    <property type="entry name" value="Cyclin_PHO80-like"/>
</dbReference>
<protein>
    <submittedName>
        <fullName evidence="1">Uncharacterized protein</fullName>
    </submittedName>
</protein>
<dbReference type="GO" id="GO:0016538">
    <property type="term" value="F:cyclin-dependent protein serine/threonine kinase regulator activity"/>
    <property type="evidence" value="ECO:0007669"/>
    <property type="project" value="TreeGrafter"/>
</dbReference>
<sequence length="378" mass="43416">MKKSNSSGVMNSKSYAKVSRMASTIIHLMFTNKIDTDLLTIAKLTHPKTTTAFYDFTFNLLSKAKLSLPLILVSLKYIHSFQIKNSKSIKDQSLLLIVALMTSNKFLDDMRLSNSWWSRTTGLNLSTINQAELFFLDDINYTLHLRDKEYISWVEEMQKFGKWLEQQEYLKFFPSPKSDLHTSPLLSLNHNQQQQQQLHHHHLQQHMHQNLNNKIPCVLNQQQQTQPPTPNSSYYSPASSSTYSINTSLSNVHLASPSRTPISLLNSENNTNNTIDNFLMQQQLLLQLAENSGSNDIKARTHQLLNDIKLHVPIQQNPPHTTTHHHHNMETTNNFERKSLPAWFKGQTAIESQLLNPLVRSELVDRRSLPAPSDPMIE</sequence>
<dbReference type="Proteomes" id="UP001211065">
    <property type="component" value="Unassembled WGS sequence"/>
</dbReference>
<dbReference type="PANTHER" id="PTHR15615">
    <property type="match status" value="1"/>
</dbReference>
<dbReference type="GO" id="GO:0019901">
    <property type="term" value="F:protein kinase binding"/>
    <property type="evidence" value="ECO:0007669"/>
    <property type="project" value="InterPro"/>
</dbReference>
<dbReference type="CDD" id="cd20557">
    <property type="entry name" value="CYCLIN_ScPCL1-like"/>
    <property type="match status" value="1"/>
</dbReference>
<dbReference type="InterPro" id="IPR036915">
    <property type="entry name" value="Cyclin-like_sf"/>
</dbReference>
<dbReference type="SUPFAM" id="SSF47954">
    <property type="entry name" value="Cyclin-like"/>
    <property type="match status" value="1"/>
</dbReference>
<dbReference type="Pfam" id="PF08613">
    <property type="entry name" value="Cyclin"/>
    <property type="match status" value="1"/>
</dbReference>
<organism evidence="1 2">
    <name type="scientific">Clydaea vesicula</name>
    <dbReference type="NCBI Taxonomy" id="447962"/>
    <lineage>
        <taxon>Eukaryota</taxon>
        <taxon>Fungi</taxon>
        <taxon>Fungi incertae sedis</taxon>
        <taxon>Chytridiomycota</taxon>
        <taxon>Chytridiomycota incertae sedis</taxon>
        <taxon>Chytridiomycetes</taxon>
        <taxon>Lobulomycetales</taxon>
        <taxon>Lobulomycetaceae</taxon>
        <taxon>Clydaea</taxon>
    </lineage>
</organism>
<dbReference type="GO" id="GO:0000307">
    <property type="term" value="C:cyclin-dependent protein kinase holoenzyme complex"/>
    <property type="evidence" value="ECO:0007669"/>
    <property type="project" value="TreeGrafter"/>
</dbReference>
<evidence type="ECO:0000313" key="1">
    <source>
        <dbReference type="EMBL" id="KAJ3199646.1"/>
    </source>
</evidence>
<dbReference type="GO" id="GO:0005634">
    <property type="term" value="C:nucleus"/>
    <property type="evidence" value="ECO:0007669"/>
    <property type="project" value="TreeGrafter"/>
</dbReference>
<proteinExistence type="predicted"/>
<dbReference type="PANTHER" id="PTHR15615:SF27">
    <property type="entry name" value="PHO85 CYCLIN CLG1"/>
    <property type="match status" value="1"/>
</dbReference>
<dbReference type="Gene3D" id="1.10.472.10">
    <property type="entry name" value="Cyclin-like"/>
    <property type="match status" value="1"/>
</dbReference>
<keyword evidence="2" id="KW-1185">Reference proteome</keyword>
<reference evidence="1" key="1">
    <citation type="submission" date="2020-05" db="EMBL/GenBank/DDBJ databases">
        <title>Phylogenomic resolution of chytrid fungi.</title>
        <authorList>
            <person name="Stajich J.E."/>
            <person name="Amses K."/>
            <person name="Simmons R."/>
            <person name="Seto K."/>
            <person name="Myers J."/>
            <person name="Bonds A."/>
            <person name="Quandt C.A."/>
            <person name="Barry K."/>
            <person name="Liu P."/>
            <person name="Grigoriev I."/>
            <person name="Longcore J.E."/>
            <person name="James T.Y."/>
        </authorList>
    </citation>
    <scope>NUCLEOTIDE SEQUENCE</scope>
    <source>
        <strain evidence="1">JEL0476</strain>
    </source>
</reference>
<accession>A0AAD5XUE6</accession>
<gene>
    <name evidence="1" type="ORF">HK099_003066</name>
</gene>
<name>A0AAD5XUE6_9FUNG</name>
<comment type="caution">
    <text evidence="1">The sequence shown here is derived from an EMBL/GenBank/DDBJ whole genome shotgun (WGS) entry which is preliminary data.</text>
</comment>
<dbReference type="EMBL" id="JADGJW010002068">
    <property type="protein sequence ID" value="KAJ3199646.1"/>
    <property type="molecule type" value="Genomic_DNA"/>
</dbReference>